<proteinExistence type="predicted"/>
<feature type="region of interest" description="Disordered" evidence="1">
    <location>
        <begin position="1"/>
        <end position="91"/>
    </location>
</feature>
<dbReference type="OrthoDB" id="8163418at2"/>
<reference evidence="2 3" key="1">
    <citation type="submission" date="2016-10" db="EMBL/GenBank/DDBJ databases">
        <authorList>
            <person name="de Groot N.N."/>
        </authorList>
    </citation>
    <scope>NUCLEOTIDE SEQUENCE [LARGE SCALE GENOMIC DNA]</scope>
    <source>
        <strain evidence="2 3">DSM 26656</strain>
    </source>
</reference>
<dbReference type="EMBL" id="FNUY01000012">
    <property type="protein sequence ID" value="SEG76649.1"/>
    <property type="molecule type" value="Genomic_DNA"/>
</dbReference>
<dbReference type="AlphaFoldDB" id="A0A1H6CU89"/>
<dbReference type="RefSeq" id="WP_103874997.1">
    <property type="nucleotide sequence ID" value="NZ_FNUY01000012.1"/>
</dbReference>
<evidence type="ECO:0000256" key="1">
    <source>
        <dbReference type="SAM" id="MobiDB-lite"/>
    </source>
</evidence>
<gene>
    <name evidence="2" type="ORF">SAMN04488115_112135</name>
</gene>
<dbReference type="Proteomes" id="UP000236743">
    <property type="component" value="Unassembled WGS sequence"/>
</dbReference>
<organism evidence="2 3">
    <name type="scientific">Bosea lathyri</name>
    <dbReference type="NCBI Taxonomy" id="1036778"/>
    <lineage>
        <taxon>Bacteria</taxon>
        <taxon>Pseudomonadati</taxon>
        <taxon>Pseudomonadota</taxon>
        <taxon>Alphaproteobacteria</taxon>
        <taxon>Hyphomicrobiales</taxon>
        <taxon>Boseaceae</taxon>
        <taxon>Bosea</taxon>
    </lineage>
</organism>
<feature type="compositionally biased region" description="Polar residues" evidence="1">
    <location>
        <begin position="8"/>
        <end position="25"/>
    </location>
</feature>
<keyword evidence="3" id="KW-1185">Reference proteome</keyword>
<sequence length="91" mass="9591">MTDKNPTDVPTTYRTAQRPGQSGEQNQRRAGPSPLSGHPTGPHAPYESDDQDGTAATKHGSQPEPEATAPLPKKGLAGENFTIIDNTGRKG</sequence>
<evidence type="ECO:0000313" key="3">
    <source>
        <dbReference type="Proteomes" id="UP000236743"/>
    </source>
</evidence>
<evidence type="ECO:0000313" key="2">
    <source>
        <dbReference type="EMBL" id="SEG76649.1"/>
    </source>
</evidence>
<protein>
    <submittedName>
        <fullName evidence="2">Uncharacterized protein</fullName>
    </submittedName>
</protein>
<accession>A0A1H6CU89</accession>
<name>A0A1H6CU89_9HYPH</name>